<proteinExistence type="inferred from homology"/>
<dbReference type="Pfam" id="PF01425">
    <property type="entry name" value="Amidase"/>
    <property type="match status" value="1"/>
</dbReference>
<protein>
    <submittedName>
        <fullName evidence="3">Amidase</fullName>
    </submittedName>
</protein>
<dbReference type="GO" id="GO:0003824">
    <property type="term" value="F:catalytic activity"/>
    <property type="evidence" value="ECO:0007669"/>
    <property type="project" value="InterPro"/>
</dbReference>
<accession>A0A6L6XPP5</accession>
<reference evidence="3 4" key="1">
    <citation type="submission" date="2019-12" db="EMBL/GenBank/DDBJ databases">
        <authorList>
            <person name="Huq M.A."/>
        </authorList>
    </citation>
    <scope>NUCLEOTIDE SEQUENCE [LARGE SCALE GENOMIC DNA]</scope>
    <source>
        <strain evidence="3 4">MAH-18</strain>
    </source>
</reference>
<evidence type="ECO:0000256" key="1">
    <source>
        <dbReference type="ARBA" id="ARBA00009199"/>
    </source>
</evidence>
<evidence type="ECO:0000313" key="4">
    <source>
        <dbReference type="Proteomes" id="UP000473525"/>
    </source>
</evidence>
<dbReference type="EMBL" id="WSEK01000004">
    <property type="protein sequence ID" value="MVQ48687.1"/>
    <property type="molecule type" value="Genomic_DNA"/>
</dbReference>
<dbReference type="Proteomes" id="UP000473525">
    <property type="component" value="Unassembled WGS sequence"/>
</dbReference>
<dbReference type="PANTHER" id="PTHR11895:SF7">
    <property type="entry name" value="GLUTAMYL-TRNA(GLN) AMIDOTRANSFERASE SUBUNIT A, MITOCHONDRIAL"/>
    <property type="match status" value="1"/>
</dbReference>
<evidence type="ECO:0000259" key="2">
    <source>
        <dbReference type="Pfam" id="PF01425"/>
    </source>
</evidence>
<feature type="domain" description="Amidase" evidence="2">
    <location>
        <begin position="25"/>
        <end position="448"/>
    </location>
</feature>
<dbReference type="InterPro" id="IPR020556">
    <property type="entry name" value="Amidase_CS"/>
</dbReference>
<evidence type="ECO:0000313" key="3">
    <source>
        <dbReference type="EMBL" id="MVQ48687.1"/>
    </source>
</evidence>
<dbReference type="SUPFAM" id="SSF75304">
    <property type="entry name" value="Amidase signature (AS) enzymes"/>
    <property type="match status" value="1"/>
</dbReference>
<dbReference type="PROSITE" id="PS00571">
    <property type="entry name" value="AMIDASES"/>
    <property type="match status" value="1"/>
</dbReference>
<dbReference type="Gene3D" id="3.90.1300.10">
    <property type="entry name" value="Amidase signature (AS) domain"/>
    <property type="match status" value="1"/>
</dbReference>
<dbReference type="PANTHER" id="PTHR11895">
    <property type="entry name" value="TRANSAMIDASE"/>
    <property type="match status" value="1"/>
</dbReference>
<sequence length="471" mass="49512">MMELHHLTATAAKDLFVTRELSPVELLDAVVARTEKVGGAVNALTEQMLDEAYDAAREAEIRYAGSGPAPRALEGIPLLLKEEQAIAGRTLENGSFLMKGQVSPYTHPVVERVQAAGAVVHGRTTTPEFSIMTVTHSEMWGVTRSPFNLDATSGGSSGGAGAALGAGLTTLATGSDIGGSIRIPAAQCGVVGFKPPAGRVPGLPPFNYDAYCSDGPLGRSVADVALLQDVLAGPHFMDPASLRPAYRLPDQLGDVSGMKVALCLNLGDYPVDDVIAANTRAAADALRAVGVTVDEVELPWSRAQVLEVAWAHMSLAMGSFVNTLPPEALAVLNPYTREFIENAKVPRDYTTGLYGEVEFYLPLSAILQEYDALLAPTVGAAMIAADTPSIDTPIPVNGEDFGMYDVMLTMPFNINGRCPVLNVPSGIGPAGVPSGVQIVGRTFDDATVFHLGAALEKSLGVTTADDWWPTL</sequence>
<dbReference type="InterPro" id="IPR023631">
    <property type="entry name" value="Amidase_dom"/>
</dbReference>
<comment type="caution">
    <text evidence="3">The sequence shown here is derived from an EMBL/GenBank/DDBJ whole genome shotgun (WGS) entry which is preliminary data.</text>
</comment>
<organism evidence="3 4">
    <name type="scientific">Nocardioides agri</name>
    <dbReference type="NCBI Taxonomy" id="2682843"/>
    <lineage>
        <taxon>Bacteria</taxon>
        <taxon>Bacillati</taxon>
        <taxon>Actinomycetota</taxon>
        <taxon>Actinomycetes</taxon>
        <taxon>Propionibacteriales</taxon>
        <taxon>Nocardioidaceae</taxon>
        <taxon>Nocardioides</taxon>
    </lineage>
</organism>
<comment type="similarity">
    <text evidence="1">Belongs to the amidase family.</text>
</comment>
<dbReference type="AlphaFoldDB" id="A0A6L6XPP5"/>
<gene>
    <name evidence="3" type="ORF">GON03_05795</name>
</gene>
<dbReference type="InterPro" id="IPR036928">
    <property type="entry name" value="AS_sf"/>
</dbReference>
<dbReference type="InterPro" id="IPR000120">
    <property type="entry name" value="Amidase"/>
</dbReference>
<keyword evidence="4" id="KW-1185">Reference proteome</keyword>
<name>A0A6L6XPP5_9ACTN</name>